<dbReference type="AlphaFoldDB" id="A0A1Q9LFL9"/>
<proteinExistence type="predicted"/>
<reference evidence="1 2" key="1">
    <citation type="submission" date="2016-10" db="EMBL/GenBank/DDBJ databases">
        <title>The Draft Genome Sequence of Actinokineospora bangkokensis 44EHWT reveals the biosynthetic pathway of antifungal compounds Thailandins with unusual extender unit butylmalonyl-CoA.</title>
        <authorList>
            <person name="Greule A."/>
            <person name="Intra B."/>
            <person name="Flemming S."/>
            <person name="Rommel M.G."/>
            <person name="Panbangred W."/>
            <person name="Bechthold A."/>
        </authorList>
    </citation>
    <scope>NUCLEOTIDE SEQUENCE [LARGE SCALE GENOMIC DNA]</scope>
    <source>
        <strain evidence="1 2">44EHW</strain>
    </source>
</reference>
<accession>A0A1Q9LFL9</accession>
<gene>
    <name evidence="1" type="ORF">BJP25_30185</name>
</gene>
<protein>
    <submittedName>
        <fullName evidence="1">Uncharacterized protein</fullName>
    </submittedName>
</protein>
<evidence type="ECO:0000313" key="1">
    <source>
        <dbReference type="EMBL" id="OLR90837.1"/>
    </source>
</evidence>
<comment type="caution">
    <text evidence="1">The sequence shown here is derived from an EMBL/GenBank/DDBJ whole genome shotgun (WGS) entry which is preliminary data.</text>
</comment>
<keyword evidence="2" id="KW-1185">Reference proteome</keyword>
<name>A0A1Q9LFL9_9PSEU</name>
<evidence type="ECO:0000313" key="2">
    <source>
        <dbReference type="Proteomes" id="UP000186040"/>
    </source>
</evidence>
<dbReference type="STRING" id="1193682.BJP25_30185"/>
<dbReference type="EMBL" id="MKQR01000026">
    <property type="protein sequence ID" value="OLR90837.1"/>
    <property type="molecule type" value="Genomic_DNA"/>
</dbReference>
<organism evidence="1 2">
    <name type="scientific">Actinokineospora bangkokensis</name>
    <dbReference type="NCBI Taxonomy" id="1193682"/>
    <lineage>
        <taxon>Bacteria</taxon>
        <taxon>Bacillati</taxon>
        <taxon>Actinomycetota</taxon>
        <taxon>Actinomycetes</taxon>
        <taxon>Pseudonocardiales</taxon>
        <taxon>Pseudonocardiaceae</taxon>
        <taxon>Actinokineospora</taxon>
    </lineage>
</organism>
<sequence>MGASWVLSFGTFNQIDVEITASSACPARKTPDWVSGVLRCVRARQADRWVSRARTARSGSGSVVLGCLLSRTAFRSWRSSTQLPALPEWVDFRQFIGFSGGDVSE</sequence>
<dbReference type="Proteomes" id="UP000186040">
    <property type="component" value="Unassembled WGS sequence"/>
</dbReference>